<sequence>MAGREGMAEAVPPPDPSSQAGVADSLVALARRRGIDVTDDLPIVALLEAIDPAPLVPHRMVLVAGAVMALAFRHDRSLAAAAADPGDGPTADRSF</sequence>
<protein>
    <recommendedName>
        <fullName evidence="4">Flagellar biosynthesis protein</fullName>
    </recommendedName>
</protein>
<gene>
    <name evidence="2" type="ORF">DEW08_19410</name>
</gene>
<keyword evidence="3" id="KW-1185">Reference proteome</keyword>
<evidence type="ECO:0008006" key="4">
    <source>
        <dbReference type="Google" id="ProtNLM"/>
    </source>
</evidence>
<evidence type="ECO:0000313" key="2">
    <source>
        <dbReference type="EMBL" id="AWK88267.1"/>
    </source>
</evidence>
<organism evidence="2 3">
    <name type="scientific">Azospirillum thermophilum</name>
    <dbReference type="NCBI Taxonomy" id="2202148"/>
    <lineage>
        <taxon>Bacteria</taxon>
        <taxon>Pseudomonadati</taxon>
        <taxon>Pseudomonadota</taxon>
        <taxon>Alphaproteobacteria</taxon>
        <taxon>Rhodospirillales</taxon>
        <taxon>Azospirillaceae</taxon>
        <taxon>Azospirillum</taxon>
    </lineage>
</organism>
<reference evidence="3" key="1">
    <citation type="submission" date="2018-05" db="EMBL/GenBank/DDBJ databases">
        <title>Azospirillum thermophila sp. nov., a novel isolated from hot spring.</title>
        <authorList>
            <person name="Zhao Z."/>
        </authorList>
    </citation>
    <scope>NUCLEOTIDE SEQUENCE [LARGE SCALE GENOMIC DNA]</scope>
    <source>
        <strain evidence="3">CFH 70021</strain>
    </source>
</reference>
<dbReference type="KEGG" id="azz:DEW08_19410"/>
<evidence type="ECO:0000256" key="1">
    <source>
        <dbReference type="SAM" id="MobiDB-lite"/>
    </source>
</evidence>
<dbReference type="Proteomes" id="UP000245629">
    <property type="component" value="Chromosome 3"/>
</dbReference>
<name>A0A2S2CVF3_9PROT</name>
<proteinExistence type="predicted"/>
<accession>A0A2S2CVF3</accession>
<feature type="region of interest" description="Disordered" evidence="1">
    <location>
        <begin position="1"/>
        <end position="22"/>
    </location>
</feature>
<evidence type="ECO:0000313" key="3">
    <source>
        <dbReference type="Proteomes" id="UP000245629"/>
    </source>
</evidence>
<dbReference type="EMBL" id="CP029354">
    <property type="protein sequence ID" value="AWK88267.1"/>
    <property type="molecule type" value="Genomic_DNA"/>
</dbReference>
<dbReference type="AlphaFoldDB" id="A0A2S2CVF3"/>